<dbReference type="AlphaFoldDB" id="A0A1H8BKF1"/>
<feature type="transmembrane region" description="Helical" evidence="7">
    <location>
        <begin position="98"/>
        <end position="120"/>
    </location>
</feature>
<evidence type="ECO:0000256" key="5">
    <source>
        <dbReference type="ARBA" id="ARBA00022989"/>
    </source>
</evidence>
<dbReference type="SUPFAM" id="SSF50182">
    <property type="entry name" value="Sm-like ribonucleoproteins"/>
    <property type="match status" value="1"/>
</dbReference>
<dbReference type="CDD" id="cd00038">
    <property type="entry name" value="CAP_ED"/>
    <property type="match status" value="1"/>
</dbReference>
<accession>A0A1H8BKF1</accession>
<keyword evidence="3" id="KW-1003">Cell membrane</keyword>
<evidence type="ECO:0000259" key="8">
    <source>
        <dbReference type="PROSITE" id="PS50042"/>
    </source>
</evidence>
<evidence type="ECO:0000256" key="1">
    <source>
        <dbReference type="ARBA" id="ARBA00004651"/>
    </source>
</evidence>
<dbReference type="Gene3D" id="3.30.70.100">
    <property type="match status" value="1"/>
</dbReference>
<keyword evidence="6 7" id="KW-0472">Membrane</keyword>
<keyword evidence="10" id="KW-1185">Reference proteome</keyword>
<organism evidence="9 10">
    <name type="scientific">Stigmatella aurantiaca</name>
    <dbReference type="NCBI Taxonomy" id="41"/>
    <lineage>
        <taxon>Bacteria</taxon>
        <taxon>Pseudomonadati</taxon>
        <taxon>Myxococcota</taxon>
        <taxon>Myxococcia</taxon>
        <taxon>Myxococcales</taxon>
        <taxon>Cystobacterineae</taxon>
        <taxon>Archangiaceae</taxon>
        <taxon>Stigmatella</taxon>
    </lineage>
</organism>
<keyword evidence="4 7" id="KW-0812">Transmembrane</keyword>
<dbReference type="PRINTS" id="PR00103">
    <property type="entry name" value="CAMPKINASE"/>
</dbReference>
<dbReference type="SUPFAM" id="SSF82689">
    <property type="entry name" value="Mechanosensitive channel protein MscS (YggB), C-terminal domain"/>
    <property type="match status" value="1"/>
</dbReference>
<dbReference type="Gene3D" id="2.30.30.60">
    <property type="match status" value="1"/>
</dbReference>
<dbReference type="InterPro" id="IPR049278">
    <property type="entry name" value="MS_channel_C"/>
</dbReference>
<feature type="transmembrane region" description="Helical" evidence="7">
    <location>
        <begin position="67"/>
        <end position="86"/>
    </location>
</feature>
<evidence type="ECO:0000256" key="2">
    <source>
        <dbReference type="ARBA" id="ARBA00008017"/>
    </source>
</evidence>
<dbReference type="Gene3D" id="1.10.287.1260">
    <property type="match status" value="1"/>
</dbReference>
<keyword evidence="5 7" id="KW-1133">Transmembrane helix</keyword>
<evidence type="ECO:0000256" key="7">
    <source>
        <dbReference type="SAM" id="Phobius"/>
    </source>
</evidence>
<evidence type="ECO:0000256" key="3">
    <source>
        <dbReference type="ARBA" id="ARBA00022475"/>
    </source>
</evidence>
<dbReference type="InterPro" id="IPR045275">
    <property type="entry name" value="MscS_archaea/bacteria_type"/>
</dbReference>
<dbReference type="PANTHER" id="PTHR30221:SF1">
    <property type="entry name" value="SMALL-CONDUCTANCE MECHANOSENSITIVE CHANNEL"/>
    <property type="match status" value="1"/>
</dbReference>
<dbReference type="Gene3D" id="2.60.120.10">
    <property type="entry name" value="Jelly Rolls"/>
    <property type="match status" value="1"/>
</dbReference>
<evidence type="ECO:0000256" key="4">
    <source>
        <dbReference type="ARBA" id="ARBA00022692"/>
    </source>
</evidence>
<comment type="similarity">
    <text evidence="2">Belongs to the MscS (TC 1.A.23) family.</text>
</comment>
<reference evidence="10" key="1">
    <citation type="submission" date="2016-10" db="EMBL/GenBank/DDBJ databases">
        <authorList>
            <person name="Varghese N."/>
            <person name="Submissions S."/>
        </authorList>
    </citation>
    <scope>NUCLEOTIDE SEQUENCE [LARGE SCALE GENOMIC DNA]</scope>
    <source>
        <strain evidence="10">DSM 17044</strain>
    </source>
</reference>
<dbReference type="SMART" id="SM00100">
    <property type="entry name" value="cNMP"/>
    <property type="match status" value="1"/>
</dbReference>
<feature type="transmembrane region" description="Helical" evidence="7">
    <location>
        <begin position="37"/>
        <end position="55"/>
    </location>
</feature>
<dbReference type="PROSITE" id="PS00888">
    <property type="entry name" value="CNMP_BINDING_1"/>
    <property type="match status" value="1"/>
</dbReference>
<dbReference type="PROSITE" id="PS50042">
    <property type="entry name" value="CNMP_BINDING_3"/>
    <property type="match status" value="1"/>
</dbReference>
<dbReference type="InterPro" id="IPR011066">
    <property type="entry name" value="MscS_channel_C_sf"/>
</dbReference>
<dbReference type="OrthoDB" id="9775207at2"/>
<dbReference type="SUPFAM" id="SSF51206">
    <property type="entry name" value="cAMP-binding domain-like"/>
    <property type="match status" value="1"/>
</dbReference>
<protein>
    <submittedName>
        <fullName evidence="9">Cyclic nucleotide-binding domain-containing protein</fullName>
    </submittedName>
</protein>
<dbReference type="Pfam" id="PF21082">
    <property type="entry name" value="MS_channel_3rd"/>
    <property type="match status" value="1"/>
</dbReference>
<dbReference type="InterPro" id="IPR023408">
    <property type="entry name" value="MscS_beta-dom_sf"/>
</dbReference>
<dbReference type="Pfam" id="PF00027">
    <property type="entry name" value="cNMP_binding"/>
    <property type="match status" value="1"/>
</dbReference>
<dbReference type="GO" id="GO:0008381">
    <property type="term" value="F:mechanosensitive monoatomic ion channel activity"/>
    <property type="evidence" value="ECO:0007669"/>
    <property type="project" value="InterPro"/>
</dbReference>
<gene>
    <name evidence="9" type="ORF">SAMN05444354_12412</name>
</gene>
<evidence type="ECO:0000313" key="9">
    <source>
        <dbReference type="EMBL" id="SEM83345.1"/>
    </source>
</evidence>
<dbReference type="InterPro" id="IPR000595">
    <property type="entry name" value="cNMP-bd_dom"/>
</dbReference>
<name>A0A1H8BKF1_STIAU</name>
<comment type="subcellular location">
    <subcellularLocation>
        <location evidence="1">Cell membrane</location>
        <topology evidence="1">Multi-pass membrane protein</topology>
    </subcellularLocation>
</comment>
<dbReference type="PROSITE" id="PS00889">
    <property type="entry name" value="CNMP_BINDING_2"/>
    <property type="match status" value="1"/>
</dbReference>
<dbReference type="InterPro" id="IPR018488">
    <property type="entry name" value="cNMP-bd_CS"/>
</dbReference>
<feature type="domain" description="Cyclic nucleotide-binding" evidence="8">
    <location>
        <begin position="368"/>
        <end position="485"/>
    </location>
</feature>
<dbReference type="GO" id="GO:0005886">
    <property type="term" value="C:plasma membrane"/>
    <property type="evidence" value="ECO:0007669"/>
    <property type="project" value="UniProtKB-SubCell"/>
</dbReference>
<evidence type="ECO:0000313" key="10">
    <source>
        <dbReference type="Proteomes" id="UP000182719"/>
    </source>
</evidence>
<dbReference type="InterPro" id="IPR006685">
    <property type="entry name" value="MscS_channel_2nd"/>
</dbReference>
<dbReference type="InterPro" id="IPR014710">
    <property type="entry name" value="RmlC-like_jellyroll"/>
</dbReference>
<dbReference type="InterPro" id="IPR010920">
    <property type="entry name" value="LSM_dom_sf"/>
</dbReference>
<proteinExistence type="inferred from homology"/>
<evidence type="ECO:0000256" key="6">
    <source>
        <dbReference type="ARBA" id="ARBA00023136"/>
    </source>
</evidence>
<dbReference type="Pfam" id="PF00924">
    <property type="entry name" value="MS_channel_2nd"/>
    <property type="match status" value="1"/>
</dbReference>
<dbReference type="EMBL" id="FOAP01000024">
    <property type="protein sequence ID" value="SEM83345.1"/>
    <property type="molecule type" value="Genomic_DNA"/>
</dbReference>
<dbReference type="Proteomes" id="UP000182719">
    <property type="component" value="Unassembled WGS sequence"/>
</dbReference>
<dbReference type="InterPro" id="IPR018490">
    <property type="entry name" value="cNMP-bd_dom_sf"/>
</dbReference>
<sequence length="521" mass="57277">MGRVSPLGVQASTATLTREEPLGQSFRALLPFLQSNLSLVAGVVLALLLAGARALSADKDFRRDLQGAIRFLLAFLTFRLAAWALPSTVPETAQKLVQVAWMLTFTFGVIRTGVAVALKVIRLRSPVAIPKILRDVIDFVLYGLAALPIVQSQLDLNLGGLLATSAVLSVVIGLALQETLGNLFAGLSLQLERPYQVGDIIRIGEHAGRVVQIGWRATRISTFRCESVTLPNSMVAKEVVRNFSYGYVPIGADIFVSLSRDTPPNTVKAVVLDVLREIPLILKTPEPQCRTWGYEGASIRYQIRYWVSDFSQADNAMEQIYTQLWYRLRRERIELPIPQQTVHMRQGALEHAEVSRDTVLELLKAVDLFSVLDSRELEQLHQDLVARRFGKGETIIQEGEAGHTFYLVATGEVSVRAGKAQAEVARLQCGQTIGEMSLLTGEPRAATVVALEDSVLLELDRPAFARMFASNPGLAHRLSALLAQRRTQLRAVAANNCGPMDSTPEAGRILDRLRHIFGITG</sequence>
<dbReference type="PANTHER" id="PTHR30221">
    <property type="entry name" value="SMALL-CONDUCTANCE MECHANOSENSITIVE CHANNEL"/>
    <property type="match status" value="1"/>
</dbReference>
<feature type="transmembrane region" description="Helical" evidence="7">
    <location>
        <begin position="156"/>
        <end position="176"/>
    </location>
</feature>